<name>A0ABS5SV72_9GAMM</name>
<sequence length="318" mass="35354">MRLLILLLGFCFSVVSSAASPQTRHFVDDAHRDVVIPQQPLRIVSLHDLDITIPLLELGVMPVGSHGRLSAQGKPYLRSAKRLTGLDFDNTHIHYLGTAEINLEKIAALHPDLIITEPSRTTDLQQLQKIAPTVSIDNRQGGPVRLYQRLADLTHTQPKYQQLVSRYHAEILELERLRHGRTVTVSVLQANNGKVNILHTYHALGQVLRDAGFTFPKLIDQLPEEGRANLNAEQLPALDADIVFDTWRGDGDLTAQDERKAMDAVLPGWCQFMQACQRGHWVMVSREDAIVNSFASLSKMAAVVETSLAGVILPPTNH</sequence>
<evidence type="ECO:0000256" key="5">
    <source>
        <dbReference type="ARBA" id="ARBA00022729"/>
    </source>
</evidence>
<evidence type="ECO:0000256" key="3">
    <source>
        <dbReference type="ARBA" id="ARBA00022448"/>
    </source>
</evidence>
<feature type="signal peptide" evidence="6">
    <location>
        <begin position="1"/>
        <end position="18"/>
    </location>
</feature>
<comment type="subcellular location">
    <subcellularLocation>
        <location evidence="1">Cell envelope</location>
    </subcellularLocation>
</comment>
<keyword evidence="5 6" id="KW-0732">Signal</keyword>
<evidence type="ECO:0000259" key="7">
    <source>
        <dbReference type="PROSITE" id="PS50983"/>
    </source>
</evidence>
<comment type="similarity">
    <text evidence="2">Belongs to the bacterial solute-binding protein 8 family.</text>
</comment>
<keyword evidence="4" id="KW-0406">Ion transport</keyword>
<dbReference type="Proteomes" id="UP000790096">
    <property type="component" value="Unassembled WGS sequence"/>
</dbReference>
<comment type="caution">
    <text evidence="8">The sequence shown here is derived from an EMBL/GenBank/DDBJ whole genome shotgun (WGS) entry which is preliminary data.</text>
</comment>
<dbReference type="InterPro" id="IPR002491">
    <property type="entry name" value="ABC_transptr_periplasmic_BD"/>
</dbReference>
<protein>
    <submittedName>
        <fullName evidence="8">ABC transporter substrate-binding protein</fullName>
    </submittedName>
</protein>
<keyword evidence="9" id="KW-1185">Reference proteome</keyword>
<reference evidence="8 9" key="1">
    <citation type="submission" date="2020-04" db="EMBL/GenBank/DDBJ databases">
        <title>Genome sequencing of Rosenbergiella species.</title>
        <authorList>
            <person name="Alvarez-Perez S."/>
            <person name="Lievens B."/>
        </authorList>
    </citation>
    <scope>NUCLEOTIDE SEQUENCE [LARGE SCALE GENOMIC DNA]</scope>
    <source>
        <strain evidence="8 9">S61</strain>
    </source>
</reference>
<keyword evidence="3" id="KW-0813">Transport</keyword>
<dbReference type="PANTHER" id="PTHR30532:SF24">
    <property type="entry name" value="FERRIC ENTEROBACTIN-BINDING PERIPLASMIC PROTEIN FEPB"/>
    <property type="match status" value="1"/>
</dbReference>
<evidence type="ECO:0000256" key="4">
    <source>
        <dbReference type="ARBA" id="ARBA00022496"/>
    </source>
</evidence>
<dbReference type="Pfam" id="PF01497">
    <property type="entry name" value="Peripla_BP_2"/>
    <property type="match status" value="1"/>
</dbReference>
<dbReference type="SUPFAM" id="SSF53807">
    <property type="entry name" value="Helical backbone' metal receptor"/>
    <property type="match status" value="1"/>
</dbReference>
<evidence type="ECO:0000313" key="8">
    <source>
        <dbReference type="EMBL" id="MBT0723861.1"/>
    </source>
</evidence>
<keyword evidence="4" id="KW-0410">Iron transport</keyword>
<keyword evidence="4" id="KW-0408">Iron</keyword>
<feature type="chain" id="PRO_5045206276" evidence="6">
    <location>
        <begin position="19"/>
        <end position="318"/>
    </location>
</feature>
<feature type="domain" description="Fe/B12 periplasmic-binding" evidence="7">
    <location>
        <begin position="43"/>
        <end position="316"/>
    </location>
</feature>
<proteinExistence type="inferred from homology"/>
<dbReference type="RefSeq" id="WP_214236561.1">
    <property type="nucleotide sequence ID" value="NZ_JABBFR010000005.1"/>
</dbReference>
<evidence type="ECO:0000256" key="1">
    <source>
        <dbReference type="ARBA" id="ARBA00004196"/>
    </source>
</evidence>
<dbReference type="InterPro" id="IPR051313">
    <property type="entry name" value="Bact_iron-sidero_bind"/>
</dbReference>
<gene>
    <name evidence="8" type="ORF">HH682_05280</name>
</gene>
<evidence type="ECO:0000256" key="2">
    <source>
        <dbReference type="ARBA" id="ARBA00008814"/>
    </source>
</evidence>
<evidence type="ECO:0000313" key="9">
    <source>
        <dbReference type="Proteomes" id="UP000790096"/>
    </source>
</evidence>
<dbReference type="PROSITE" id="PS50983">
    <property type="entry name" value="FE_B12_PBP"/>
    <property type="match status" value="1"/>
</dbReference>
<dbReference type="Gene3D" id="3.40.50.1980">
    <property type="entry name" value="Nitrogenase molybdenum iron protein domain"/>
    <property type="match status" value="2"/>
</dbReference>
<organism evidence="8 9">
    <name type="scientific">Rosenbergiella gaditana</name>
    <dbReference type="NCBI Taxonomy" id="2726987"/>
    <lineage>
        <taxon>Bacteria</taxon>
        <taxon>Pseudomonadati</taxon>
        <taxon>Pseudomonadota</taxon>
        <taxon>Gammaproteobacteria</taxon>
        <taxon>Enterobacterales</taxon>
        <taxon>Erwiniaceae</taxon>
        <taxon>Rosenbergiella</taxon>
    </lineage>
</organism>
<evidence type="ECO:0000256" key="6">
    <source>
        <dbReference type="SAM" id="SignalP"/>
    </source>
</evidence>
<dbReference type="EMBL" id="JABBFR010000005">
    <property type="protein sequence ID" value="MBT0723861.1"/>
    <property type="molecule type" value="Genomic_DNA"/>
</dbReference>
<accession>A0ABS5SV72</accession>
<dbReference type="PANTHER" id="PTHR30532">
    <property type="entry name" value="IRON III DICITRATE-BINDING PERIPLASMIC PROTEIN"/>
    <property type="match status" value="1"/>
</dbReference>